<protein>
    <submittedName>
        <fullName evidence="1">Uncharacterized protein</fullName>
    </submittedName>
</protein>
<evidence type="ECO:0000313" key="1">
    <source>
        <dbReference type="EMBL" id="PYI30623.1"/>
    </source>
</evidence>
<proteinExistence type="predicted"/>
<evidence type="ECO:0000313" key="2">
    <source>
        <dbReference type="Proteomes" id="UP000248817"/>
    </source>
</evidence>
<dbReference type="Proteomes" id="UP000248817">
    <property type="component" value="Unassembled WGS sequence"/>
</dbReference>
<gene>
    <name evidence="1" type="ORF">BP00DRAFT_199621</name>
</gene>
<accession>A0A2V5I950</accession>
<organism evidence="1 2">
    <name type="scientific">Aspergillus indologenus CBS 114.80</name>
    <dbReference type="NCBI Taxonomy" id="1450541"/>
    <lineage>
        <taxon>Eukaryota</taxon>
        <taxon>Fungi</taxon>
        <taxon>Dikarya</taxon>
        <taxon>Ascomycota</taxon>
        <taxon>Pezizomycotina</taxon>
        <taxon>Eurotiomycetes</taxon>
        <taxon>Eurotiomycetidae</taxon>
        <taxon>Eurotiales</taxon>
        <taxon>Aspergillaceae</taxon>
        <taxon>Aspergillus</taxon>
        <taxon>Aspergillus subgen. Circumdati</taxon>
    </lineage>
</organism>
<keyword evidence="2" id="KW-1185">Reference proteome</keyword>
<dbReference type="EMBL" id="KZ825513">
    <property type="protein sequence ID" value="PYI30623.1"/>
    <property type="molecule type" value="Genomic_DNA"/>
</dbReference>
<dbReference type="AlphaFoldDB" id="A0A2V5I950"/>
<sequence length="91" mass="9829">MSVIRPFTVSKSATGFGLAAGMSQWGDLIIVLLPIRDACVHDAISSYLDRGNTSSGRVFDSFANAVYEISYIGLVNVSIRGFFGQKSNYSN</sequence>
<reference evidence="1 2" key="1">
    <citation type="submission" date="2018-02" db="EMBL/GenBank/DDBJ databases">
        <title>The genomes of Aspergillus section Nigri reveals drivers in fungal speciation.</title>
        <authorList>
            <consortium name="DOE Joint Genome Institute"/>
            <person name="Vesth T.C."/>
            <person name="Nybo J."/>
            <person name="Theobald S."/>
            <person name="Brandl J."/>
            <person name="Frisvad J.C."/>
            <person name="Nielsen K.F."/>
            <person name="Lyhne E.K."/>
            <person name="Kogle M.E."/>
            <person name="Kuo A."/>
            <person name="Riley R."/>
            <person name="Clum A."/>
            <person name="Nolan M."/>
            <person name="Lipzen A."/>
            <person name="Salamov A."/>
            <person name="Henrissat B."/>
            <person name="Wiebenga A."/>
            <person name="De vries R.P."/>
            <person name="Grigoriev I.V."/>
            <person name="Mortensen U.H."/>
            <person name="Andersen M.R."/>
            <person name="Baker S.E."/>
        </authorList>
    </citation>
    <scope>NUCLEOTIDE SEQUENCE [LARGE SCALE GENOMIC DNA]</scope>
    <source>
        <strain evidence="1 2">CBS 114.80</strain>
    </source>
</reference>
<name>A0A2V5I950_9EURO</name>